<dbReference type="SUPFAM" id="SSF54909">
    <property type="entry name" value="Dimeric alpha+beta barrel"/>
    <property type="match status" value="1"/>
</dbReference>
<dbReference type="EMBL" id="JAUSTY010000007">
    <property type="protein sequence ID" value="MDQ0166201.1"/>
    <property type="molecule type" value="Genomic_DNA"/>
</dbReference>
<organism evidence="2 3">
    <name type="scientific">Caldalkalibacillus horti</name>
    <dbReference type="NCBI Taxonomy" id="77523"/>
    <lineage>
        <taxon>Bacteria</taxon>
        <taxon>Bacillati</taxon>
        <taxon>Bacillota</taxon>
        <taxon>Bacilli</taxon>
        <taxon>Bacillales</taxon>
        <taxon>Bacillaceae</taxon>
        <taxon>Caldalkalibacillus</taxon>
    </lineage>
</organism>
<keyword evidence="2" id="KW-0503">Monooxygenase</keyword>
<dbReference type="GO" id="GO:0004497">
    <property type="term" value="F:monooxygenase activity"/>
    <property type="evidence" value="ECO:0007669"/>
    <property type="project" value="UniProtKB-KW"/>
</dbReference>
<dbReference type="InterPro" id="IPR011008">
    <property type="entry name" value="Dimeric_a/b-barrel"/>
</dbReference>
<dbReference type="RefSeq" id="WP_307394209.1">
    <property type="nucleotide sequence ID" value="NZ_BAAADK010000048.1"/>
</dbReference>
<dbReference type="Gene3D" id="3.30.70.100">
    <property type="match status" value="1"/>
</dbReference>
<keyword evidence="2" id="KW-0560">Oxidoreductase</keyword>
<sequence length="96" mass="10981">MVIIAGKLYIDPEHRAKYLESLEELIRHSRSKKGCLGFYLVPDPIEADCVNLFEHWETEGDLRRHQATTNTPKPVTPILSETVKKYEISESGPVFP</sequence>
<name>A0ABT9VYY0_9BACI</name>
<evidence type="ECO:0000313" key="2">
    <source>
        <dbReference type="EMBL" id="MDQ0166201.1"/>
    </source>
</evidence>
<evidence type="ECO:0000313" key="3">
    <source>
        <dbReference type="Proteomes" id="UP001235840"/>
    </source>
</evidence>
<keyword evidence="3" id="KW-1185">Reference proteome</keyword>
<evidence type="ECO:0000259" key="1">
    <source>
        <dbReference type="PROSITE" id="PS51725"/>
    </source>
</evidence>
<accession>A0ABT9VYY0</accession>
<dbReference type="Pfam" id="PF03992">
    <property type="entry name" value="ABM"/>
    <property type="match status" value="1"/>
</dbReference>
<dbReference type="PROSITE" id="PS51725">
    <property type="entry name" value="ABM"/>
    <property type="match status" value="1"/>
</dbReference>
<protein>
    <submittedName>
        <fullName evidence="2">Quinol monooxygenase YgiN</fullName>
    </submittedName>
</protein>
<reference evidence="2 3" key="1">
    <citation type="submission" date="2023-07" db="EMBL/GenBank/DDBJ databases">
        <title>Genomic Encyclopedia of Type Strains, Phase IV (KMG-IV): sequencing the most valuable type-strain genomes for metagenomic binning, comparative biology and taxonomic classification.</title>
        <authorList>
            <person name="Goeker M."/>
        </authorList>
    </citation>
    <scope>NUCLEOTIDE SEQUENCE [LARGE SCALE GENOMIC DNA]</scope>
    <source>
        <strain evidence="2 3">DSM 12751</strain>
    </source>
</reference>
<feature type="domain" description="ABM" evidence="1">
    <location>
        <begin position="2"/>
        <end position="95"/>
    </location>
</feature>
<dbReference type="InterPro" id="IPR007138">
    <property type="entry name" value="ABM_dom"/>
</dbReference>
<comment type="caution">
    <text evidence="2">The sequence shown here is derived from an EMBL/GenBank/DDBJ whole genome shotgun (WGS) entry which is preliminary data.</text>
</comment>
<gene>
    <name evidence="2" type="ORF">J2S11_002102</name>
</gene>
<dbReference type="Proteomes" id="UP001235840">
    <property type="component" value="Unassembled WGS sequence"/>
</dbReference>
<proteinExistence type="predicted"/>